<keyword evidence="5" id="KW-0720">Serine protease</keyword>
<dbReference type="FunFam" id="2.40.10.10:FF:000028">
    <property type="entry name" value="Serine protease easter"/>
    <property type="match status" value="1"/>
</dbReference>
<evidence type="ECO:0000256" key="2">
    <source>
        <dbReference type="ARBA" id="ARBA00023157"/>
    </source>
</evidence>
<dbReference type="EMBL" id="GECZ01002288">
    <property type="protein sequence ID" value="JAS67481.1"/>
    <property type="molecule type" value="Transcribed_RNA"/>
</dbReference>
<evidence type="ECO:0000313" key="8">
    <source>
        <dbReference type="EMBL" id="JAS67481.1"/>
    </source>
</evidence>
<dbReference type="GO" id="GO:0006508">
    <property type="term" value="P:proteolysis"/>
    <property type="evidence" value="ECO:0007669"/>
    <property type="project" value="UniProtKB-KW"/>
</dbReference>
<dbReference type="InterPro" id="IPR043504">
    <property type="entry name" value="Peptidase_S1_PA_chymotrypsin"/>
</dbReference>
<keyword evidence="2" id="KW-1015">Disulfide bond</keyword>
<keyword evidence="6" id="KW-1133">Transmembrane helix</keyword>
<keyword evidence="5" id="KW-0645">Protease</keyword>
<dbReference type="InterPro" id="IPR001314">
    <property type="entry name" value="Peptidase_S1A"/>
</dbReference>
<dbReference type="SUPFAM" id="SSF50494">
    <property type="entry name" value="Trypsin-like serine proteases"/>
    <property type="match status" value="1"/>
</dbReference>
<dbReference type="Gene3D" id="2.40.10.10">
    <property type="entry name" value="Trypsin-like serine proteases"/>
    <property type="match status" value="2"/>
</dbReference>
<dbReference type="PROSITE" id="PS00135">
    <property type="entry name" value="TRYPSIN_SER"/>
    <property type="match status" value="1"/>
</dbReference>
<name>A0A1B6GYI7_9HEMI</name>
<dbReference type="InterPro" id="IPR051487">
    <property type="entry name" value="Ser/Thr_Proteases_Immune/Dev"/>
</dbReference>
<evidence type="ECO:0000259" key="7">
    <source>
        <dbReference type="PROSITE" id="PS50240"/>
    </source>
</evidence>
<evidence type="ECO:0000256" key="5">
    <source>
        <dbReference type="RuleBase" id="RU363034"/>
    </source>
</evidence>
<comment type="similarity">
    <text evidence="4">Belongs to the peptidase S1 family. CLIP subfamily.</text>
</comment>
<dbReference type="InterPro" id="IPR001254">
    <property type="entry name" value="Trypsin_dom"/>
</dbReference>
<dbReference type="Pfam" id="PF00089">
    <property type="entry name" value="Trypsin"/>
    <property type="match status" value="1"/>
</dbReference>
<feature type="domain" description="Peptidase S1" evidence="7">
    <location>
        <begin position="80"/>
        <end position="340"/>
    </location>
</feature>
<reference evidence="8" key="1">
    <citation type="submission" date="2015-11" db="EMBL/GenBank/DDBJ databases">
        <title>De novo transcriptome assembly of four potential Pierce s Disease insect vectors from Arizona vineyards.</title>
        <authorList>
            <person name="Tassone E.E."/>
        </authorList>
    </citation>
    <scope>NUCLEOTIDE SEQUENCE</scope>
</reference>
<dbReference type="PANTHER" id="PTHR24256">
    <property type="entry name" value="TRYPTASE-RELATED"/>
    <property type="match status" value="1"/>
</dbReference>
<dbReference type="SMART" id="SM00020">
    <property type="entry name" value="Tryp_SPc"/>
    <property type="match status" value="1"/>
</dbReference>
<dbReference type="InterPro" id="IPR033116">
    <property type="entry name" value="TRYPSIN_SER"/>
</dbReference>
<accession>A0A1B6GYI7</accession>
<dbReference type="AlphaFoldDB" id="A0A1B6GYI7"/>
<dbReference type="PROSITE" id="PS50240">
    <property type="entry name" value="TRYPSIN_DOM"/>
    <property type="match status" value="1"/>
</dbReference>
<dbReference type="InterPro" id="IPR009003">
    <property type="entry name" value="Peptidase_S1_PA"/>
</dbReference>
<keyword evidence="6" id="KW-0472">Membrane</keyword>
<dbReference type="GO" id="GO:0004252">
    <property type="term" value="F:serine-type endopeptidase activity"/>
    <property type="evidence" value="ECO:0007669"/>
    <property type="project" value="InterPro"/>
</dbReference>
<feature type="transmembrane region" description="Helical" evidence="6">
    <location>
        <begin position="20"/>
        <end position="47"/>
    </location>
</feature>
<keyword evidence="1" id="KW-0732">Signal</keyword>
<keyword evidence="6" id="KW-0812">Transmembrane</keyword>
<organism evidence="8">
    <name type="scientific">Cuerna arida</name>
    <dbReference type="NCBI Taxonomy" id="1464854"/>
    <lineage>
        <taxon>Eukaryota</taxon>
        <taxon>Metazoa</taxon>
        <taxon>Ecdysozoa</taxon>
        <taxon>Arthropoda</taxon>
        <taxon>Hexapoda</taxon>
        <taxon>Insecta</taxon>
        <taxon>Pterygota</taxon>
        <taxon>Neoptera</taxon>
        <taxon>Paraneoptera</taxon>
        <taxon>Hemiptera</taxon>
        <taxon>Auchenorrhyncha</taxon>
        <taxon>Membracoidea</taxon>
        <taxon>Cicadellidae</taxon>
        <taxon>Cicadellinae</taxon>
        <taxon>Proconiini</taxon>
        <taxon>Cuerna</taxon>
    </lineage>
</organism>
<evidence type="ECO:0000256" key="6">
    <source>
        <dbReference type="SAM" id="Phobius"/>
    </source>
</evidence>
<keyword evidence="5" id="KW-0378">Hydrolase</keyword>
<gene>
    <name evidence="8" type="ORF">g.33333</name>
</gene>
<dbReference type="InterPro" id="IPR018114">
    <property type="entry name" value="TRYPSIN_HIS"/>
</dbReference>
<dbReference type="PROSITE" id="PS00134">
    <property type="entry name" value="TRYPSIN_HIS"/>
    <property type="match status" value="1"/>
</dbReference>
<evidence type="ECO:0000256" key="4">
    <source>
        <dbReference type="ARBA" id="ARBA00024195"/>
    </source>
</evidence>
<sequence>LWSHKTVSTSRGISSPADTASSVVMILSNFQYVYVFLSTSVLLSLAFHPKYAVRKDITSHPNWKLLDEQDDCGYSVADRIIGGDDATLGQYPWIARLGYNYEVENTTLIFYGCGGTIISDRYILTAAHCSPDTTDTPLTEVRIGEYDVRTDPDCVDDVCAPPVQNIKVEDYKCHGDFHNTTNHNDICLLRLAEPIQFNDFVSPICLPVYDYFKKVNFKESTMEVAGWGFSDMFLLKGSDILQTLRVPVLAYNECVATYKKNYKGIKIIPQQMCAGGVIGKDSCGGDSGGPLMAPFSFNAPPRYFIVGIVSYGPEICANSNTPGIYTKVSEYMMWILNNIRA</sequence>
<evidence type="ECO:0000256" key="1">
    <source>
        <dbReference type="ARBA" id="ARBA00022729"/>
    </source>
</evidence>
<dbReference type="CDD" id="cd00190">
    <property type="entry name" value="Tryp_SPc"/>
    <property type="match status" value="1"/>
</dbReference>
<dbReference type="PRINTS" id="PR00722">
    <property type="entry name" value="CHYMOTRYPSIN"/>
</dbReference>
<evidence type="ECO:0000256" key="3">
    <source>
        <dbReference type="ARBA" id="ARBA00023180"/>
    </source>
</evidence>
<feature type="non-terminal residue" evidence="8">
    <location>
        <position position="1"/>
    </location>
</feature>
<protein>
    <recommendedName>
        <fullName evidence="7">Peptidase S1 domain-containing protein</fullName>
    </recommendedName>
</protein>
<proteinExistence type="inferred from homology"/>
<keyword evidence="3" id="KW-0325">Glycoprotein</keyword>